<dbReference type="Proteomes" id="UP000298003">
    <property type="component" value="Unassembled WGS sequence"/>
</dbReference>
<keyword evidence="3" id="KW-1185">Reference proteome</keyword>
<dbReference type="GeneID" id="95683373"/>
<evidence type="ECO:0000313" key="3">
    <source>
        <dbReference type="Proteomes" id="UP000298003"/>
    </source>
</evidence>
<dbReference type="AlphaFoldDB" id="A0A4Y8R7M6"/>
<dbReference type="EMBL" id="SOZH01000002">
    <property type="protein sequence ID" value="TFF17079.1"/>
    <property type="molecule type" value="Genomic_DNA"/>
</dbReference>
<reference evidence="2 3" key="1">
    <citation type="submission" date="2019-03" db="EMBL/GenBank/DDBJ databases">
        <title>Cellulosimicrobium funkei JCM14302 Assembly.</title>
        <authorList>
            <person name="Dou T."/>
        </authorList>
    </citation>
    <scope>NUCLEOTIDE SEQUENCE [LARGE SCALE GENOMIC DNA]</scope>
    <source>
        <strain evidence="2 3">JCM 14302</strain>
    </source>
</reference>
<evidence type="ECO:0000259" key="1">
    <source>
        <dbReference type="Pfam" id="PF13466"/>
    </source>
</evidence>
<feature type="domain" description="MlaB-like STAS" evidence="1">
    <location>
        <begin position="30"/>
        <end position="75"/>
    </location>
</feature>
<accession>A0A4Y8R7M6</accession>
<dbReference type="Gene3D" id="3.30.750.24">
    <property type="entry name" value="STAS domain"/>
    <property type="match status" value="1"/>
</dbReference>
<protein>
    <recommendedName>
        <fullName evidence="1">MlaB-like STAS domain-containing protein</fullName>
    </recommendedName>
</protein>
<dbReference type="InterPro" id="IPR058548">
    <property type="entry name" value="MlaB-like_STAS"/>
</dbReference>
<evidence type="ECO:0000313" key="2">
    <source>
        <dbReference type="EMBL" id="TFF17079.1"/>
    </source>
</evidence>
<dbReference type="Pfam" id="PF13466">
    <property type="entry name" value="STAS_2"/>
    <property type="match status" value="1"/>
</dbReference>
<dbReference type="SUPFAM" id="SSF52091">
    <property type="entry name" value="SpoIIaa-like"/>
    <property type="match status" value="1"/>
</dbReference>
<dbReference type="InterPro" id="IPR036513">
    <property type="entry name" value="STAS_dom_sf"/>
</dbReference>
<gene>
    <name evidence="2" type="ORF">E1O70_02590</name>
</gene>
<proteinExistence type="predicted"/>
<organism evidence="2 3">
    <name type="scientific">Cellulosimicrobium funkei</name>
    <dbReference type="NCBI Taxonomy" id="264251"/>
    <lineage>
        <taxon>Bacteria</taxon>
        <taxon>Bacillati</taxon>
        <taxon>Actinomycetota</taxon>
        <taxon>Actinomycetes</taxon>
        <taxon>Micrococcales</taxon>
        <taxon>Promicromonosporaceae</taxon>
        <taxon>Cellulosimicrobium</taxon>
    </lineage>
</organism>
<dbReference type="RefSeq" id="WP_043652484.1">
    <property type="nucleotide sequence ID" value="NZ_JAUECY010000051.1"/>
</dbReference>
<sequence>MAHESDPATYPPVPLHGGLRSSPDSWELWGEIDYAVVESAQPRPSPAHGALHIDASRVTFLDSAGVSLLLLAASAPLRPIILGCSDYARDVLELAGASDLFVWSTTRPSA</sequence>
<comment type="caution">
    <text evidence="2">The sequence shown here is derived from an EMBL/GenBank/DDBJ whole genome shotgun (WGS) entry which is preliminary data.</text>
</comment>
<name>A0A4Y8R7M6_9MICO</name>